<gene>
    <name evidence="7" type="primary">xly_2</name>
    <name evidence="7" type="ORF">Pla110_26330</name>
</gene>
<dbReference type="Proteomes" id="UP000317178">
    <property type="component" value="Chromosome"/>
</dbReference>
<dbReference type="GO" id="GO:0016491">
    <property type="term" value="F:oxidoreductase activity"/>
    <property type="evidence" value="ECO:0007669"/>
    <property type="project" value="UniProtKB-KW"/>
</dbReference>
<evidence type="ECO:0000313" key="7">
    <source>
        <dbReference type="EMBL" id="QDU80897.1"/>
    </source>
</evidence>
<evidence type="ECO:0000256" key="4">
    <source>
        <dbReference type="ARBA" id="ARBA00023004"/>
    </source>
</evidence>
<dbReference type="EC" id="4.2.2.12" evidence="7"/>
<dbReference type="PANTHER" id="PTHR43498">
    <property type="entry name" value="FERREDOXIN:COB-COM HETERODISULFIDE REDUCTASE SUBUNIT A"/>
    <property type="match status" value="1"/>
</dbReference>
<dbReference type="GO" id="GO:0047492">
    <property type="term" value="F:xanthan lyase activity"/>
    <property type="evidence" value="ECO:0007669"/>
    <property type="project" value="UniProtKB-EC"/>
</dbReference>
<keyword evidence="4" id="KW-0408">Iron</keyword>
<keyword evidence="7" id="KW-0456">Lyase</keyword>
<feature type="domain" description="Golvesin/Xly CBD-like" evidence="6">
    <location>
        <begin position="549"/>
        <end position="676"/>
    </location>
</feature>
<reference evidence="7 8" key="1">
    <citation type="submission" date="2019-02" db="EMBL/GenBank/DDBJ databases">
        <title>Deep-cultivation of Planctomycetes and their phenomic and genomic characterization uncovers novel biology.</title>
        <authorList>
            <person name="Wiegand S."/>
            <person name="Jogler M."/>
            <person name="Boedeker C."/>
            <person name="Pinto D."/>
            <person name="Vollmers J."/>
            <person name="Rivas-Marin E."/>
            <person name="Kohn T."/>
            <person name="Peeters S.H."/>
            <person name="Heuer A."/>
            <person name="Rast P."/>
            <person name="Oberbeckmann S."/>
            <person name="Bunk B."/>
            <person name="Jeske O."/>
            <person name="Meyerdierks A."/>
            <person name="Storesund J.E."/>
            <person name="Kallscheuer N."/>
            <person name="Luecker S."/>
            <person name="Lage O.M."/>
            <person name="Pohl T."/>
            <person name="Merkel B.J."/>
            <person name="Hornburger P."/>
            <person name="Mueller R.-W."/>
            <person name="Bruemmer F."/>
            <person name="Labrenz M."/>
            <person name="Spormann A.M."/>
            <person name="Op den Camp H."/>
            <person name="Overmann J."/>
            <person name="Amann R."/>
            <person name="Jetten M.S.M."/>
            <person name="Mascher T."/>
            <person name="Medema M.H."/>
            <person name="Devos D.P."/>
            <person name="Kaster A.-K."/>
            <person name="Ovreas L."/>
            <person name="Rohde M."/>
            <person name="Galperin M.Y."/>
            <person name="Jogler C."/>
        </authorList>
    </citation>
    <scope>NUCLEOTIDE SEQUENCE [LARGE SCALE GENOMIC DNA]</scope>
    <source>
        <strain evidence="7 8">Pla110</strain>
    </source>
</reference>
<name>A0A518CNU3_9PLAN</name>
<keyword evidence="1" id="KW-0004">4Fe-4S</keyword>
<evidence type="ECO:0000256" key="2">
    <source>
        <dbReference type="ARBA" id="ARBA00022723"/>
    </source>
</evidence>
<dbReference type="GO" id="GO:0046872">
    <property type="term" value="F:metal ion binding"/>
    <property type="evidence" value="ECO:0007669"/>
    <property type="project" value="UniProtKB-KW"/>
</dbReference>
<evidence type="ECO:0000256" key="5">
    <source>
        <dbReference type="ARBA" id="ARBA00023014"/>
    </source>
</evidence>
<dbReference type="KEGG" id="plon:Pla110_26330"/>
<keyword evidence="5" id="KW-0411">Iron-sulfur</keyword>
<dbReference type="PANTHER" id="PTHR43498:SF1">
    <property type="entry name" value="COB--COM HETERODISULFIDE REDUCTASE IRON-SULFUR SUBUNIT A"/>
    <property type="match status" value="1"/>
</dbReference>
<dbReference type="AlphaFoldDB" id="A0A518CNU3"/>
<evidence type="ECO:0000256" key="3">
    <source>
        <dbReference type="ARBA" id="ARBA00023002"/>
    </source>
</evidence>
<accession>A0A518CNU3</accession>
<evidence type="ECO:0000256" key="1">
    <source>
        <dbReference type="ARBA" id="ARBA00022485"/>
    </source>
</evidence>
<dbReference type="InterPro" id="IPR036188">
    <property type="entry name" value="FAD/NAD-bd_sf"/>
</dbReference>
<dbReference type="Pfam" id="PF12831">
    <property type="entry name" value="FAD_oxidored"/>
    <property type="match status" value="1"/>
</dbReference>
<dbReference type="Pfam" id="PF25275">
    <property type="entry name" value="Golvesin_C"/>
    <property type="match status" value="1"/>
</dbReference>
<dbReference type="EMBL" id="CP036281">
    <property type="protein sequence ID" value="QDU80897.1"/>
    <property type="molecule type" value="Genomic_DNA"/>
</dbReference>
<dbReference type="GO" id="GO:0051539">
    <property type="term" value="F:4 iron, 4 sulfur cluster binding"/>
    <property type="evidence" value="ECO:0007669"/>
    <property type="project" value="UniProtKB-KW"/>
</dbReference>
<dbReference type="InterPro" id="IPR039650">
    <property type="entry name" value="HdrA-like"/>
</dbReference>
<organism evidence="7 8">
    <name type="scientific">Polystyrenella longa</name>
    <dbReference type="NCBI Taxonomy" id="2528007"/>
    <lineage>
        <taxon>Bacteria</taxon>
        <taxon>Pseudomonadati</taxon>
        <taxon>Planctomycetota</taxon>
        <taxon>Planctomycetia</taxon>
        <taxon>Planctomycetales</taxon>
        <taxon>Planctomycetaceae</taxon>
        <taxon>Polystyrenella</taxon>
    </lineage>
</organism>
<keyword evidence="2" id="KW-0479">Metal-binding</keyword>
<evidence type="ECO:0000259" key="6">
    <source>
        <dbReference type="Pfam" id="PF25275"/>
    </source>
</evidence>
<dbReference type="Gene3D" id="3.50.50.60">
    <property type="entry name" value="FAD/NAD(P)-binding domain"/>
    <property type="match status" value="1"/>
</dbReference>
<dbReference type="SUPFAM" id="SSF51905">
    <property type="entry name" value="FAD/NAD(P)-binding domain"/>
    <property type="match status" value="1"/>
</dbReference>
<dbReference type="InterPro" id="IPR033803">
    <property type="entry name" value="CBD-like_Golvesin-Xly"/>
</dbReference>
<sequence length="680" mass="75960">MFSLLTTSTFAETKPDLDQKYDLVVYGGTSGGIAAAIQASRMDKSVLLIEPTEHLGGLSSGGLGATDIGNKGAIGGISLEFYQNIKKYYDTQSNWKQEKPSDFKGYNSSDEAMWKFEPHVAELIFNEMLKEADVPVLSGERLDLKSGVVMEQGAIQQIVMESGKRISGHMFLDTTYEGDLMAVAGVSFHVGREANATYGETLNGIQTKNAVSHQFEHEVDPYIKPGNSASGVLPGINPEPLAVDGTGDHRVQAYCFRMCTTDAVENQADWVKPEEYDPLQYELLFRNFEAGDRRIPWNPIFMPNRKTDTNNNYAISTDYIGMNFDYPNASYEERDEIFRQHLIYQQGLMWSLANHARVPEEVREHFQRLKPAKDEFTDHNNWPHQLYIREARRLISDYVMTQHDCQGRTVPKDAVGLAAYTMDSHNIQRHIVDGHVINEGDVQVGGFSPYPISYRSIRPRKSECRNLLVPMCLSASHIAYGSIRMEPVFMVLGQSAATAAMQAIDAKVDVQDISIKELQNKLKEDKQVLAWTGERKTPPISLTDLEGIVLDDTDAIRKGSWKFSRSSPVFVGAYYAHDSDSGKGDKTVTWIPEIKTSGEYLVRLYFPPQGNRASNVPVKVTFAGGEENMVINQRTNPQNKPYQTLGTFQFEKGTTGKVMISNAGTDGHVIADAVQFILVK</sequence>
<protein>
    <submittedName>
        <fullName evidence="7">Xanthan lyase</fullName>
        <ecNumber evidence="7">4.2.2.12</ecNumber>
    </submittedName>
</protein>
<keyword evidence="8" id="KW-1185">Reference proteome</keyword>
<proteinExistence type="predicted"/>
<keyword evidence="3" id="KW-0560">Oxidoreductase</keyword>
<evidence type="ECO:0000313" key="8">
    <source>
        <dbReference type="Proteomes" id="UP000317178"/>
    </source>
</evidence>